<dbReference type="Proteomes" id="UP000694415">
    <property type="component" value="Unplaced"/>
</dbReference>
<keyword evidence="2" id="KW-1185">Reference proteome</keyword>
<organism evidence="1 2">
    <name type="scientific">Mus spicilegus</name>
    <name type="common">Mound-building mouse</name>
    <dbReference type="NCBI Taxonomy" id="10103"/>
    <lineage>
        <taxon>Eukaryota</taxon>
        <taxon>Metazoa</taxon>
        <taxon>Chordata</taxon>
        <taxon>Craniata</taxon>
        <taxon>Vertebrata</taxon>
        <taxon>Euteleostomi</taxon>
        <taxon>Mammalia</taxon>
        <taxon>Eutheria</taxon>
        <taxon>Euarchontoglires</taxon>
        <taxon>Glires</taxon>
        <taxon>Rodentia</taxon>
        <taxon>Myomorpha</taxon>
        <taxon>Muroidea</taxon>
        <taxon>Muridae</taxon>
        <taxon>Murinae</taxon>
        <taxon>Mus</taxon>
        <taxon>Mus</taxon>
    </lineage>
</organism>
<reference evidence="1" key="1">
    <citation type="submission" date="2025-08" db="UniProtKB">
        <authorList>
            <consortium name="Ensembl"/>
        </authorList>
    </citation>
    <scope>IDENTIFICATION</scope>
</reference>
<sequence length="91" mass="10191">MLGRACRCLTKPSGEPADAEATCLSLDRRLELVILPNEPYQLLQFLIFPHQPLYLMPKPLVTLTLPLHLISAPWVLESSGVSFSQESKMKT</sequence>
<evidence type="ECO:0000313" key="1">
    <source>
        <dbReference type="Ensembl" id="ENSMSIP00000027760.1"/>
    </source>
</evidence>
<proteinExistence type="predicted"/>
<dbReference type="Ensembl" id="ENSMSIT00000035004.1">
    <property type="protein sequence ID" value="ENSMSIP00000027760.1"/>
    <property type="gene ID" value="ENSMSIG00000023406.1"/>
</dbReference>
<protein>
    <submittedName>
        <fullName evidence="1">Uncharacterized protein</fullName>
    </submittedName>
</protein>
<dbReference type="AlphaFoldDB" id="A0A8C6HWB2"/>
<reference evidence="1" key="2">
    <citation type="submission" date="2025-09" db="UniProtKB">
        <authorList>
            <consortium name="Ensembl"/>
        </authorList>
    </citation>
    <scope>IDENTIFICATION</scope>
</reference>
<dbReference type="GeneTree" id="ENSGT00950000185460"/>
<name>A0A8C6HWB2_MUSSI</name>
<accession>A0A8C6HWB2</accession>
<evidence type="ECO:0000313" key="2">
    <source>
        <dbReference type="Proteomes" id="UP000694415"/>
    </source>
</evidence>